<proteinExistence type="predicted"/>
<feature type="compositionally biased region" description="Low complexity" evidence="1">
    <location>
        <begin position="136"/>
        <end position="148"/>
    </location>
</feature>
<protein>
    <submittedName>
        <fullName evidence="2">Uncharacterized protein</fullName>
    </submittedName>
</protein>
<feature type="compositionally biased region" description="Polar residues" evidence="1">
    <location>
        <begin position="93"/>
        <end position="112"/>
    </location>
</feature>
<keyword evidence="3" id="KW-1185">Reference proteome</keyword>
<dbReference type="AlphaFoldDB" id="A0A4U0TM04"/>
<feature type="region of interest" description="Disordered" evidence="1">
    <location>
        <begin position="70"/>
        <end position="204"/>
    </location>
</feature>
<dbReference type="EMBL" id="NAJL01000062">
    <property type="protein sequence ID" value="TKA23008.1"/>
    <property type="molecule type" value="Genomic_DNA"/>
</dbReference>
<gene>
    <name evidence="2" type="ORF">B0A50_07226</name>
</gene>
<comment type="caution">
    <text evidence="2">The sequence shown here is derived from an EMBL/GenBank/DDBJ whole genome shotgun (WGS) entry which is preliminary data.</text>
</comment>
<evidence type="ECO:0000313" key="3">
    <source>
        <dbReference type="Proteomes" id="UP000308549"/>
    </source>
</evidence>
<evidence type="ECO:0000256" key="1">
    <source>
        <dbReference type="SAM" id="MobiDB-lite"/>
    </source>
</evidence>
<accession>A0A4U0TM04</accession>
<sequence>MSLVRAFTTRRQKPEMQITLPMFIGRAATQRGGRPVNRAQISSPQVLLSTSNVQLNNAEHIAGASPIEYQADSSASSTHSSSEGDSDASTRSNGSVHSNDYVTDASSVAESPTRTEPEPNHLSCYFKPAVDTQAKSPSQSPCQSPTSSARPSLDTPSIPSRVPSHSKKAHENLHRKRSIQRYLSPPPAERVRSPTQGSFVEAPKEGPFGRELAQLDEVAEEFGHVVRDAETDSDLTSMKTNGLAHFAASDYLSEIQSMIYETFGEEPDHPLSGWI</sequence>
<dbReference type="OrthoDB" id="5419666at2759"/>
<feature type="compositionally biased region" description="Low complexity" evidence="1">
    <location>
        <begin position="71"/>
        <end position="92"/>
    </location>
</feature>
<name>A0A4U0TM04_9PEZI</name>
<dbReference type="Proteomes" id="UP000308549">
    <property type="component" value="Unassembled WGS sequence"/>
</dbReference>
<organism evidence="2 3">
    <name type="scientific">Salinomyces thailandicus</name>
    <dbReference type="NCBI Taxonomy" id="706561"/>
    <lineage>
        <taxon>Eukaryota</taxon>
        <taxon>Fungi</taxon>
        <taxon>Dikarya</taxon>
        <taxon>Ascomycota</taxon>
        <taxon>Pezizomycotina</taxon>
        <taxon>Dothideomycetes</taxon>
        <taxon>Dothideomycetidae</taxon>
        <taxon>Mycosphaerellales</taxon>
        <taxon>Teratosphaeriaceae</taxon>
        <taxon>Salinomyces</taxon>
    </lineage>
</organism>
<feature type="compositionally biased region" description="Basic residues" evidence="1">
    <location>
        <begin position="164"/>
        <end position="179"/>
    </location>
</feature>
<reference evidence="2 3" key="1">
    <citation type="submission" date="2017-03" db="EMBL/GenBank/DDBJ databases">
        <title>Genomes of endolithic fungi from Antarctica.</title>
        <authorList>
            <person name="Coleine C."/>
            <person name="Masonjones S."/>
            <person name="Stajich J.E."/>
        </authorList>
    </citation>
    <scope>NUCLEOTIDE SEQUENCE [LARGE SCALE GENOMIC DNA]</scope>
    <source>
        <strain evidence="2 3">CCFEE 6315</strain>
    </source>
</reference>
<evidence type="ECO:0000313" key="2">
    <source>
        <dbReference type="EMBL" id="TKA23008.1"/>
    </source>
</evidence>